<keyword evidence="8" id="KW-0784">Thiamine biosynthesis</keyword>
<evidence type="ECO:0000256" key="8">
    <source>
        <dbReference type="ARBA" id="ARBA00022977"/>
    </source>
</evidence>
<evidence type="ECO:0000313" key="14">
    <source>
        <dbReference type="Proteomes" id="UP001522905"/>
    </source>
</evidence>
<keyword evidence="13" id="KW-0418">Kinase</keyword>
<proteinExistence type="inferred from homology"/>
<accession>A0ABT0I0U2</accession>
<dbReference type="EC" id="2.7.4.7" evidence="6"/>
<dbReference type="PANTHER" id="PTHR20858">
    <property type="entry name" value="PHOSPHOMETHYLPYRIMIDINE KINASE"/>
    <property type="match status" value="1"/>
</dbReference>
<evidence type="ECO:0000256" key="9">
    <source>
        <dbReference type="ARBA" id="ARBA00037917"/>
    </source>
</evidence>
<evidence type="ECO:0000256" key="10">
    <source>
        <dbReference type="ARBA" id="ARBA00042102"/>
    </source>
</evidence>
<evidence type="ECO:0000313" key="13">
    <source>
        <dbReference type="EMBL" id="MCK8624455.1"/>
    </source>
</evidence>
<evidence type="ECO:0000259" key="12">
    <source>
        <dbReference type="Pfam" id="PF08543"/>
    </source>
</evidence>
<evidence type="ECO:0000256" key="11">
    <source>
        <dbReference type="ARBA" id="ARBA00043176"/>
    </source>
</evidence>
<comment type="pathway">
    <text evidence="3">Cofactor biosynthesis; thiamine diphosphate biosynthesis; 4-amino-2-methyl-5-diphosphomethylpyrimidine from 5-amino-1-(5-phospho-D-ribosyl)imidazole: step 3/3.</text>
</comment>
<feature type="domain" description="Pyridoxamine kinase/Phosphomethylpyrimidine kinase" evidence="12">
    <location>
        <begin position="15"/>
        <end position="262"/>
    </location>
</feature>
<dbReference type="PANTHER" id="PTHR20858:SF17">
    <property type="entry name" value="HYDROXYMETHYLPYRIMIDINE_PHOSPHOMETHYLPYRIMIDINE KINASE THI20-RELATED"/>
    <property type="match status" value="1"/>
</dbReference>
<dbReference type="NCBIfam" id="TIGR00097">
    <property type="entry name" value="HMP-P_kinase"/>
    <property type="match status" value="1"/>
</dbReference>
<dbReference type="EMBL" id="JAJIAO010000002">
    <property type="protein sequence ID" value="MCK8624455.1"/>
    <property type="molecule type" value="Genomic_DNA"/>
</dbReference>
<evidence type="ECO:0000256" key="2">
    <source>
        <dbReference type="ARBA" id="ARBA00000565"/>
    </source>
</evidence>
<evidence type="ECO:0000256" key="1">
    <source>
        <dbReference type="ARBA" id="ARBA00000151"/>
    </source>
</evidence>
<comment type="catalytic activity">
    <reaction evidence="1">
        <text>4-amino-5-hydroxymethyl-2-methylpyrimidine + ATP = 4-amino-2-methyl-5-(phosphooxymethyl)pyrimidine + ADP + H(+)</text>
        <dbReference type="Rhea" id="RHEA:23096"/>
        <dbReference type="ChEBI" id="CHEBI:15378"/>
        <dbReference type="ChEBI" id="CHEBI:16892"/>
        <dbReference type="ChEBI" id="CHEBI:30616"/>
        <dbReference type="ChEBI" id="CHEBI:58354"/>
        <dbReference type="ChEBI" id="CHEBI:456216"/>
        <dbReference type="EC" id="2.7.1.49"/>
    </reaction>
</comment>
<evidence type="ECO:0000256" key="4">
    <source>
        <dbReference type="ARBA" id="ARBA00009879"/>
    </source>
</evidence>
<sequence>MVNEYPQALTIAGSDSDGSAGMQADLHTFFVRKVYGMSVITACVAGNSYGIHDSVNMPEHFINQEFKDLDDDFDIKAAKTGMLSDAKLINIVVDNYKKYNFGPLIVDPVIVTKHGAMLLETKAFETLKEKLVPLATVITPNFYEAEKLADMTINNDKDVEKSAQILKNMGAKNVIIKGKHVAGETKEVKDYVLLESGEDFWITGPYYDTTHKNGTGDSLSAAITAEIAKGKSVKEAIIIADEFVDAAIKNGIEVGHKFGPINHWAATKLDK</sequence>
<organism evidence="13 14">
    <name type="scientific">Apilactobacillus xinyiensis</name>
    <dbReference type="NCBI Taxonomy" id="2841032"/>
    <lineage>
        <taxon>Bacteria</taxon>
        <taxon>Bacillati</taxon>
        <taxon>Bacillota</taxon>
        <taxon>Bacilli</taxon>
        <taxon>Lactobacillales</taxon>
        <taxon>Lactobacillaceae</taxon>
        <taxon>Apilactobacillus</taxon>
    </lineage>
</organism>
<dbReference type="GO" id="GO:0008902">
    <property type="term" value="F:hydroxymethylpyrimidine kinase activity"/>
    <property type="evidence" value="ECO:0007669"/>
    <property type="project" value="UniProtKB-EC"/>
</dbReference>
<keyword evidence="13" id="KW-0808">Transferase</keyword>
<dbReference type="SUPFAM" id="SSF53613">
    <property type="entry name" value="Ribokinase-like"/>
    <property type="match status" value="1"/>
</dbReference>
<dbReference type="InterPro" id="IPR029056">
    <property type="entry name" value="Ribokinase-like"/>
</dbReference>
<evidence type="ECO:0000256" key="6">
    <source>
        <dbReference type="ARBA" id="ARBA00012963"/>
    </source>
</evidence>
<reference evidence="13 14" key="1">
    <citation type="submission" date="2021-11" db="EMBL/GenBank/DDBJ databases">
        <title>Comparative genomics of bee honey and flower isolates.</title>
        <authorList>
            <person name="Bechtner J.D."/>
            <person name="Gallus M.K."/>
            <person name="Ehrmann M."/>
        </authorList>
    </citation>
    <scope>NUCLEOTIDE SEQUENCE [LARGE SCALE GENOMIC DNA]</scope>
    <source>
        <strain evidence="13 14">M161</strain>
    </source>
</reference>
<dbReference type="GO" id="GO:0008972">
    <property type="term" value="F:phosphomethylpyrimidine kinase activity"/>
    <property type="evidence" value="ECO:0007669"/>
    <property type="project" value="UniProtKB-EC"/>
</dbReference>
<dbReference type="InterPro" id="IPR013749">
    <property type="entry name" value="PM/HMP-P_kinase-1"/>
</dbReference>
<comment type="pathway">
    <text evidence="9">Cofactor biosynthesis; thiamine diphosphate biosynthesis; 4-amino-2-methyl-5-diphosphomethylpyrimidine from 5-amino-1-(5-phospho-D-ribosyl)imidazole: step 2/3.</text>
</comment>
<comment type="caution">
    <text evidence="13">The sequence shown here is derived from an EMBL/GenBank/DDBJ whole genome shotgun (WGS) entry which is preliminary data.</text>
</comment>
<evidence type="ECO:0000256" key="3">
    <source>
        <dbReference type="ARBA" id="ARBA00004769"/>
    </source>
</evidence>
<gene>
    <name evidence="13" type="primary">thiD</name>
    <name evidence="13" type="ORF">LNP07_02895</name>
</gene>
<name>A0ABT0I0U2_9LACO</name>
<dbReference type="Pfam" id="PF08543">
    <property type="entry name" value="Phos_pyr_kin"/>
    <property type="match status" value="1"/>
</dbReference>
<dbReference type="Gene3D" id="3.40.1190.20">
    <property type="match status" value="1"/>
</dbReference>
<evidence type="ECO:0000256" key="5">
    <source>
        <dbReference type="ARBA" id="ARBA00012135"/>
    </source>
</evidence>
<dbReference type="CDD" id="cd01169">
    <property type="entry name" value="HMPP_kinase"/>
    <property type="match status" value="1"/>
</dbReference>
<dbReference type="InterPro" id="IPR004399">
    <property type="entry name" value="HMP/HMP-P_kinase_dom"/>
</dbReference>
<dbReference type="EC" id="2.7.1.49" evidence="5"/>
<dbReference type="RefSeq" id="WP_220751285.1">
    <property type="nucleotide sequence ID" value="NZ_BPLL01000011.1"/>
</dbReference>
<dbReference type="Proteomes" id="UP001522905">
    <property type="component" value="Unassembled WGS sequence"/>
</dbReference>
<evidence type="ECO:0000256" key="7">
    <source>
        <dbReference type="ARBA" id="ARBA00019161"/>
    </source>
</evidence>
<comment type="similarity">
    <text evidence="4">Belongs to the ThiD family.</text>
</comment>
<comment type="catalytic activity">
    <reaction evidence="2">
        <text>4-amino-2-methyl-5-(phosphooxymethyl)pyrimidine + ATP = 4-amino-2-methyl-5-(diphosphooxymethyl)pyrimidine + ADP</text>
        <dbReference type="Rhea" id="RHEA:19893"/>
        <dbReference type="ChEBI" id="CHEBI:30616"/>
        <dbReference type="ChEBI" id="CHEBI:57841"/>
        <dbReference type="ChEBI" id="CHEBI:58354"/>
        <dbReference type="ChEBI" id="CHEBI:456216"/>
        <dbReference type="EC" id="2.7.4.7"/>
    </reaction>
</comment>
<keyword evidence="14" id="KW-1185">Reference proteome</keyword>
<protein>
    <recommendedName>
        <fullName evidence="7">Hydroxymethylpyrimidine/phosphomethylpyrimidine kinase</fullName>
        <ecNumber evidence="5">2.7.1.49</ecNumber>
        <ecNumber evidence="6">2.7.4.7</ecNumber>
    </recommendedName>
    <alternativeName>
        <fullName evidence="10">Hydroxymethylpyrimidine kinase</fullName>
    </alternativeName>
    <alternativeName>
        <fullName evidence="11">Hydroxymethylpyrimidine phosphate kinase</fullName>
    </alternativeName>
</protein>